<dbReference type="PANTHER" id="PTHR43711:SF1">
    <property type="entry name" value="HISTIDINE KINASE 1"/>
    <property type="match status" value="1"/>
</dbReference>
<dbReference type="InterPro" id="IPR050736">
    <property type="entry name" value="Sensor_HK_Regulatory"/>
</dbReference>
<accession>X1A170</accession>
<keyword evidence="7" id="KW-0547">Nucleotide-binding</keyword>
<dbReference type="Gene3D" id="1.10.287.130">
    <property type="match status" value="1"/>
</dbReference>
<dbReference type="AlphaFoldDB" id="X1A170"/>
<gene>
    <name evidence="13" type="ORF">S01H4_18944</name>
</gene>
<keyword evidence="10" id="KW-0902">Two-component regulatory system</keyword>
<evidence type="ECO:0000259" key="12">
    <source>
        <dbReference type="PROSITE" id="PS50109"/>
    </source>
</evidence>
<evidence type="ECO:0000313" key="13">
    <source>
        <dbReference type="EMBL" id="GAG54041.1"/>
    </source>
</evidence>
<keyword evidence="4" id="KW-1003">Cell membrane</keyword>
<dbReference type="EC" id="2.7.13.3" evidence="3"/>
<keyword evidence="5" id="KW-0597">Phosphoprotein</keyword>
<dbReference type="CDD" id="cd00082">
    <property type="entry name" value="HisKA"/>
    <property type="match status" value="1"/>
</dbReference>
<dbReference type="Pfam" id="PF02518">
    <property type="entry name" value="HATPase_c"/>
    <property type="match status" value="1"/>
</dbReference>
<dbReference type="InterPro" id="IPR004358">
    <property type="entry name" value="Sig_transdc_His_kin-like_C"/>
</dbReference>
<dbReference type="InterPro" id="IPR003661">
    <property type="entry name" value="HisK_dim/P_dom"/>
</dbReference>
<proteinExistence type="predicted"/>
<name>X1A170_9ZZZZ</name>
<evidence type="ECO:0000256" key="5">
    <source>
        <dbReference type="ARBA" id="ARBA00022553"/>
    </source>
</evidence>
<evidence type="ECO:0000256" key="3">
    <source>
        <dbReference type="ARBA" id="ARBA00012438"/>
    </source>
</evidence>
<keyword evidence="6" id="KW-0808">Transferase</keyword>
<dbReference type="CDD" id="cd16922">
    <property type="entry name" value="HATPase_EvgS-ArcB-TorS-like"/>
    <property type="match status" value="1"/>
</dbReference>
<sequence>SLQDPDAVTAVMDSLGLREWISSGRPDSSCNCREFRIKTAGGRVLQMTWTQMIDDARQFIGHVLMLRDITDQMAADRAKTEFIAAISHELRTPLTSLQSSVSNILAGVTGKVSTKTRRYLHTMKNDCHRFADLINDLLDMAKLEAGSMPINRRVMNVVTMITDMIKDFAGQAKDKDVELLCEIDGHVSPVYADPGRIRQVLSNLVGNAVKFTDPGGRVCIRSYDRGDDVVTMVEDTGIGISPDLQKQIFNKFYQISRRAGPGYNGSGLGLAICDGIIAVHGGAVWVESTEGKGSKFYFSLPKTNPFIVLRKHLDALAKRGPTKADRFVLIIINFDVPNEHAQQLKQAAGSLVNEILTETDRLMTNREDLAIRTEDFEIVLVAAAQQKGYIQTLIEKIQKITQNNLRKKYGD</sequence>
<dbReference type="InterPro" id="IPR036890">
    <property type="entry name" value="HATPase_C_sf"/>
</dbReference>
<dbReference type="Gene3D" id="3.30.565.10">
    <property type="entry name" value="Histidine kinase-like ATPase, C-terminal domain"/>
    <property type="match status" value="1"/>
</dbReference>
<dbReference type="EMBL" id="BART01008420">
    <property type="protein sequence ID" value="GAG54041.1"/>
    <property type="molecule type" value="Genomic_DNA"/>
</dbReference>
<feature type="non-terminal residue" evidence="13">
    <location>
        <position position="411"/>
    </location>
</feature>
<protein>
    <recommendedName>
        <fullName evidence="3">histidine kinase</fullName>
        <ecNumber evidence="3">2.7.13.3</ecNumber>
    </recommendedName>
</protein>
<reference evidence="13" key="1">
    <citation type="journal article" date="2014" name="Front. Microbiol.">
        <title>High frequency of phylogenetically diverse reductive dehalogenase-homologous genes in deep subseafloor sedimentary metagenomes.</title>
        <authorList>
            <person name="Kawai M."/>
            <person name="Futagami T."/>
            <person name="Toyoda A."/>
            <person name="Takaki Y."/>
            <person name="Nishi S."/>
            <person name="Hori S."/>
            <person name="Arai W."/>
            <person name="Tsubouchi T."/>
            <person name="Morono Y."/>
            <person name="Uchiyama I."/>
            <person name="Ito T."/>
            <person name="Fujiyama A."/>
            <person name="Inagaki F."/>
            <person name="Takami H."/>
        </authorList>
    </citation>
    <scope>NUCLEOTIDE SEQUENCE</scope>
    <source>
        <strain evidence="13">Expedition CK06-06</strain>
    </source>
</reference>
<evidence type="ECO:0000256" key="8">
    <source>
        <dbReference type="ARBA" id="ARBA00022777"/>
    </source>
</evidence>
<dbReference type="PANTHER" id="PTHR43711">
    <property type="entry name" value="TWO-COMPONENT HISTIDINE KINASE"/>
    <property type="match status" value="1"/>
</dbReference>
<evidence type="ECO:0000256" key="1">
    <source>
        <dbReference type="ARBA" id="ARBA00000085"/>
    </source>
</evidence>
<keyword evidence="11" id="KW-0472">Membrane</keyword>
<dbReference type="FunFam" id="3.30.565.10:FF:000023">
    <property type="entry name" value="PAS domain-containing sensor histidine kinase"/>
    <property type="match status" value="1"/>
</dbReference>
<dbReference type="GO" id="GO:0000155">
    <property type="term" value="F:phosphorelay sensor kinase activity"/>
    <property type="evidence" value="ECO:0007669"/>
    <property type="project" value="InterPro"/>
</dbReference>
<dbReference type="SUPFAM" id="SSF55874">
    <property type="entry name" value="ATPase domain of HSP90 chaperone/DNA topoisomerase II/histidine kinase"/>
    <property type="match status" value="1"/>
</dbReference>
<keyword evidence="9" id="KW-0067">ATP-binding</keyword>
<evidence type="ECO:0000256" key="2">
    <source>
        <dbReference type="ARBA" id="ARBA00004236"/>
    </source>
</evidence>
<dbReference type="PROSITE" id="PS50109">
    <property type="entry name" value="HIS_KIN"/>
    <property type="match status" value="1"/>
</dbReference>
<comment type="catalytic activity">
    <reaction evidence="1">
        <text>ATP + protein L-histidine = ADP + protein N-phospho-L-histidine.</text>
        <dbReference type="EC" id="2.7.13.3"/>
    </reaction>
</comment>
<dbReference type="GO" id="GO:0005524">
    <property type="term" value="F:ATP binding"/>
    <property type="evidence" value="ECO:0007669"/>
    <property type="project" value="UniProtKB-KW"/>
</dbReference>
<evidence type="ECO:0000256" key="11">
    <source>
        <dbReference type="ARBA" id="ARBA00023136"/>
    </source>
</evidence>
<dbReference type="GO" id="GO:0005886">
    <property type="term" value="C:plasma membrane"/>
    <property type="evidence" value="ECO:0007669"/>
    <property type="project" value="UniProtKB-SubCell"/>
</dbReference>
<dbReference type="PRINTS" id="PR00344">
    <property type="entry name" value="BCTRLSENSOR"/>
</dbReference>
<evidence type="ECO:0000256" key="4">
    <source>
        <dbReference type="ARBA" id="ARBA00022475"/>
    </source>
</evidence>
<comment type="caution">
    <text evidence="13">The sequence shown here is derived from an EMBL/GenBank/DDBJ whole genome shotgun (WGS) entry which is preliminary data.</text>
</comment>
<feature type="non-terminal residue" evidence="13">
    <location>
        <position position="1"/>
    </location>
</feature>
<evidence type="ECO:0000256" key="6">
    <source>
        <dbReference type="ARBA" id="ARBA00022679"/>
    </source>
</evidence>
<feature type="domain" description="Histidine kinase" evidence="12">
    <location>
        <begin position="85"/>
        <end position="304"/>
    </location>
</feature>
<organism evidence="13">
    <name type="scientific">marine sediment metagenome</name>
    <dbReference type="NCBI Taxonomy" id="412755"/>
    <lineage>
        <taxon>unclassified sequences</taxon>
        <taxon>metagenomes</taxon>
        <taxon>ecological metagenomes</taxon>
    </lineage>
</organism>
<evidence type="ECO:0000256" key="10">
    <source>
        <dbReference type="ARBA" id="ARBA00023012"/>
    </source>
</evidence>
<evidence type="ECO:0000256" key="7">
    <source>
        <dbReference type="ARBA" id="ARBA00022741"/>
    </source>
</evidence>
<comment type="subcellular location">
    <subcellularLocation>
        <location evidence="2">Cell membrane</location>
    </subcellularLocation>
</comment>
<dbReference type="SUPFAM" id="SSF47384">
    <property type="entry name" value="Homodimeric domain of signal transducing histidine kinase"/>
    <property type="match status" value="1"/>
</dbReference>
<dbReference type="InterPro" id="IPR003594">
    <property type="entry name" value="HATPase_dom"/>
</dbReference>
<dbReference type="Pfam" id="PF00512">
    <property type="entry name" value="HisKA"/>
    <property type="match status" value="1"/>
</dbReference>
<dbReference type="SMART" id="SM00388">
    <property type="entry name" value="HisKA"/>
    <property type="match status" value="1"/>
</dbReference>
<dbReference type="InterPro" id="IPR005467">
    <property type="entry name" value="His_kinase_dom"/>
</dbReference>
<dbReference type="InterPro" id="IPR036097">
    <property type="entry name" value="HisK_dim/P_sf"/>
</dbReference>
<keyword evidence="8" id="KW-0418">Kinase</keyword>
<dbReference type="FunFam" id="1.10.287.130:FF:000001">
    <property type="entry name" value="Two-component sensor histidine kinase"/>
    <property type="match status" value="1"/>
</dbReference>
<evidence type="ECO:0000256" key="9">
    <source>
        <dbReference type="ARBA" id="ARBA00022840"/>
    </source>
</evidence>
<dbReference type="SMART" id="SM00387">
    <property type="entry name" value="HATPase_c"/>
    <property type="match status" value="1"/>
</dbReference>